<protein>
    <submittedName>
        <fullName evidence="2">Uncharacterized protein</fullName>
    </submittedName>
</protein>
<dbReference type="RefSeq" id="XP_002785964.1">
    <property type="nucleotide sequence ID" value="XM_002785918.1"/>
</dbReference>
<dbReference type="Gene3D" id="3.30.470.20">
    <property type="entry name" value="ATP-grasp fold, B domain"/>
    <property type="match status" value="1"/>
</dbReference>
<gene>
    <name evidence="2" type="ORF">Pmar_PMAR023690</name>
</gene>
<sequence length="757" mass="84142">MMTMQVKAPSRSPRVYRGSVAVKGALFDQAETRTKKVMEATEEPLQIVARESTEVKVASCDTRRRSKSFNRGLTLADTASPFSKNRAVLLAALAKEEGVDSLAPGHLVSYADAIQSVEGKCYSMVLCAGNNHTMIERMLSQTRPWWRVVVTSQNSYSEFCSSIFNLKWKQSLPNATDTLRRMANAVDLGGATVCQPQLVNYFGGCHELCTKANLLRNLAKYCGEVKINLWEIMPVSIIIRLKRCDADADQDSTPCGLEDYVLATEVITRVASLGATERTTIDLKGDFPSSNDQICVRVPSSLCTGNNRFLLLDGENHHPYSVSRLITSRVATSPSSMLAGLTVKYSMPSSFIPESSNMAPQWMLKPAALSRGRGIKVIRTEAELRRFVLKKDSPHSKALRRVISSGLPELQRSSIRRGRSLSVGPLVGKSKTRRSLSTKVSEACQPCVAEKREEEKVERLRSNSMASTAASSSPSNSKEQECLSTVQEGDAELSEASPMITVARESSIPVVSKVRKTEGKKGSNGNWVLQKYIDRPMLINQRKFDIRMWLVLTPSLHAYCYREGYIRTASVSYDPSRENSVVDEMMHLCNNAIQKRGDKYGLYENGNQMSFDALQAYADENAGRPNCPSKLDVHGKMRAAMYRAMAISLHATLRQFRSPNSNSFQIFGYDFMIDQDGGVWLIEIVENSPQRAERQLWAGCRGGFWDERDQADPVSLGVRRTEFAKETSGKCETKCNSLSGSVESEPQEMSSYKLLNN</sequence>
<dbReference type="GeneID" id="9087146"/>
<feature type="region of interest" description="Disordered" evidence="1">
    <location>
        <begin position="455"/>
        <end position="488"/>
    </location>
</feature>
<evidence type="ECO:0000256" key="1">
    <source>
        <dbReference type="SAM" id="MobiDB-lite"/>
    </source>
</evidence>
<dbReference type="InterPro" id="IPR004344">
    <property type="entry name" value="TTL/TTLL_fam"/>
</dbReference>
<dbReference type="PANTHER" id="PTHR46069:SF1">
    <property type="entry name" value="CHROMOSOME UNDETERMINED SCAFFOLD_125, WHOLE GENOME SHOTGUN SEQUENCE"/>
    <property type="match status" value="1"/>
</dbReference>
<dbReference type="PROSITE" id="PS51221">
    <property type="entry name" value="TTL"/>
    <property type="match status" value="1"/>
</dbReference>
<feature type="region of interest" description="Disordered" evidence="1">
    <location>
        <begin position="734"/>
        <end position="757"/>
    </location>
</feature>
<organism evidence="3">
    <name type="scientific">Perkinsus marinus (strain ATCC 50983 / TXsc)</name>
    <dbReference type="NCBI Taxonomy" id="423536"/>
    <lineage>
        <taxon>Eukaryota</taxon>
        <taxon>Sar</taxon>
        <taxon>Alveolata</taxon>
        <taxon>Perkinsozoa</taxon>
        <taxon>Perkinsea</taxon>
        <taxon>Perkinsida</taxon>
        <taxon>Perkinsidae</taxon>
        <taxon>Perkinsus</taxon>
    </lineage>
</organism>
<evidence type="ECO:0000313" key="2">
    <source>
        <dbReference type="EMBL" id="EER17760.1"/>
    </source>
</evidence>
<proteinExistence type="predicted"/>
<name>C5KD11_PERM5</name>
<dbReference type="EMBL" id="GG671995">
    <property type="protein sequence ID" value="EER17760.1"/>
    <property type="molecule type" value="Genomic_DNA"/>
</dbReference>
<reference evidence="2 3" key="1">
    <citation type="submission" date="2008-07" db="EMBL/GenBank/DDBJ databases">
        <authorList>
            <person name="El-Sayed N."/>
            <person name="Caler E."/>
            <person name="Inman J."/>
            <person name="Amedeo P."/>
            <person name="Hass B."/>
            <person name="Wortman J."/>
        </authorList>
    </citation>
    <scope>NUCLEOTIDE SEQUENCE [LARGE SCALE GENOMIC DNA]</scope>
    <source>
        <strain evidence="3">ATCC 50983 / TXsc</strain>
    </source>
</reference>
<dbReference type="SUPFAM" id="SSF56059">
    <property type="entry name" value="Glutathione synthetase ATP-binding domain-like"/>
    <property type="match status" value="1"/>
</dbReference>
<dbReference type="Proteomes" id="UP000007800">
    <property type="component" value="Unassembled WGS sequence"/>
</dbReference>
<feature type="compositionally biased region" description="Low complexity" evidence="1">
    <location>
        <begin position="462"/>
        <end position="477"/>
    </location>
</feature>
<evidence type="ECO:0000313" key="3">
    <source>
        <dbReference type="Proteomes" id="UP000007800"/>
    </source>
</evidence>
<keyword evidence="3" id="KW-1185">Reference proteome</keyword>
<dbReference type="Pfam" id="PF03133">
    <property type="entry name" value="TTL"/>
    <property type="match status" value="1"/>
</dbReference>
<dbReference type="OrthoDB" id="202825at2759"/>
<dbReference type="PANTHER" id="PTHR46069">
    <property type="entry name" value="TUBULIN TYROSINE LIGASE"/>
    <property type="match status" value="1"/>
</dbReference>
<accession>C5KD11</accession>
<dbReference type="AlphaFoldDB" id="C5KD11"/>
<dbReference type="InParanoid" id="C5KD11"/>